<organism evidence="2 3">
    <name type="scientific">Pleurodeles waltl</name>
    <name type="common">Iberian ribbed newt</name>
    <dbReference type="NCBI Taxonomy" id="8319"/>
    <lineage>
        <taxon>Eukaryota</taxon>
        <taxon>Metazoa</taxon>
        <taxon>Chordata</taxon>
        <taxon>Craniata</taxon>
        <taxon>Vertebrata</taxon>
        <taxon>Euteleostomi</taxon>
        <taxon>Amphibia</taxon>
        <taxon>Batrachia</taxon>
        <taxon>Caudata</taxon>
        <taxon>Salamandroidea</taxon>
        <taxon>Salamandridae</taxon>
        <taxon>Pleurodelinae</taxon>
        <taxon>Pleurodeles</taxon>
    </lineage>
</organism>
<protein>
    <submittedName>
        <fullName evidence="2">Uncharacterized protein</fullName>
    </submittedName>
</protein>
<dbReference type="Proteomes" id="UP001066276">
    <property type="component" value="Chromosome 3_1"/>
</dbReference>
<sequence>MAGSKASQSPPETEQNPSLSKAWMDPGASTSRNTEGVSAHGGRRPRNPSWVNPAPYPGSTEPQPPRAPEVHHLGTAPVPSLVEQELSPATSSGEQDHNLRTPSCLSLNTARRASTTS</sequence>
<evidence type="ECO:0000256" key="1">
    <source>
        <dbReference type="SAM" id="MobiDB-lite"/>
    </source>
</evidence>
<comment type="caution">
    <text evidence="2">The sequence shown here is derived from an EMBL/GenBank/DDBJ whole genome shotgun (WGS) entry which is preliminary data.</text>
</comment>
<evidence type="ECO:0000313" key="2">
    <source>
        <dbReference type="EMBL" id="KAJ1183555.1"/>
    </source>
</evidence>
<gene>
    <name evidence="2" type="ORF">NDU88_000373</name>
</gene>
<reference evidence="2" key="1">
    <citation type="journal article" date="2022" name="bioRxiv">
        <title>Sequencing and chromosome-scale assembly of the giantPleurodeles waltlgenome.</title>
        <authorList>
            <person name="Brown T."/>
            <person name="Elewa A."/>
            <person name="Iarovenko S."/>
            <person name="Subramanian E."/>
            <person name="Araus A.J."/>
            <person name="Petzold A."/>
            <person name="Susuki M."/>
            <person name="Suzuki K.-i.T."/>
            <person name="Hayashi T."/>
            <person name="Toyoda A."/>
            <person name="Oliveira C."/>
            <person name="Osipova E."/>
            <person name="Leigh N.D."/>
            <person name="Simon A."/>
            <person name="Yun M.H."/>
        </authorList>
    </citation>
    <scope>NUCLEOTIDE SEQUENCE</scope>
    <source>
        <strain evidence="2">20211129_DDA</strain>
        <tissue evidence="2">Liver</tissue>
    </source>
</reference>
<evidence type="ECO:0000313" key="3">
    <source>
        <dbReference type="Proteomes" id="UP001066276"/>
    </source>
</evidence>
<feature type="region of interest" description="Disordered" evidence="1">
    <location>
        <begin position="1"/>
        <end position="117"/>
    </location>
</feature>
<dbReference type="AlphaFoldDB" id="A0AAV7U4Z2"/>
<feature type="compositionally biased region" description="Polar residues" evidence="1">
    <location>
        <begin position="100"/>
        <end position="117"/>
    </location>
</feature>
<name>A0AAV7U4Z2_PLEWA</name>
<accession>A0AAV7U4Z2</accession>
<keyword evidence="3" id="KW-1185">Reference proteome</keyword>
<proteinExistence type="predicted"/>
<feature type="compositionally biased region" description="Polar residues" evidence="1">
    <location>
        <begin position="1"/>
        <end position="19"/>
    </location>
</feature>
<dbReference type="EMBL" id="JANPWB010000005">
    <property type="protein sequence ID" value="KAJ1183555.1"/>
    <property type="molecule type" value="Genomic_DNA"/>
</dbReference>